<dbReference type="EMBL" id="QANS01000002">
    <property type="protein sequence ID" value="PTU31942.1"/>
    <property type="molecule type" value="Genomic_DNA"/>
</dbReference>
<evidence type="ECO:0000313" key="10">
    <source>
        <dbReference type="Proteomes" id="UP000244248"/>
    </source>
</evidence>
<dbReference type="SUPFAM" id="SSF81345">
    <property type="entry name" value="ABC transporter involved in vitamin B12 uptake, BtuC"/>
    <property type="match status" value="1"/>
</dbReference>
<dbReference type="GO" id="GO:0005886">
    <property type="term" value="C:plasma membrane"/>
    <property type="evidence" value="ECO:0007669"/>
    <property type="project" value="UniProtKB-SubCell"/>
</dbReference>
<dbReference type="Proteomes" id="UP000244248">
    <property type="component" value="Unassembled WGS sequence"/>
</dbReference>
<evidence type="ECO:0000256" key="3">
    <source>
        <dbReference type="ARBA" id="ARBA00022448"/>
    </source>
</evidence>
<feature type="transmembrane region" description="Helical" evidence="8">
    <location>
        <begin position="74"/>
        <end position="95"/>
    </location>
</feature>
<sequence>MSKIAFKSLSRRTIAALLLAALAATALLALSCGSLDIPLSRTWAILWQALGGTPAVTPDTAENIAILQLRLPRLILGLMIGGALAQAGATMQAVFRNPLADPGLIGVSSGAALAAITVIVLGTHFAWDFIPLRWLLPLASFIGGAIVTLMVVRLASVDGVARPSTLLLAGLAINAVAGAGIGFLTQIADASALRSLSFWMFGSLGKAGWSEILAGAPLLLAVLIWLPREARSLNALLLGEAEAQHLGVDVEQLKRRVLFLMVLAVGVSVALAGIIGFVGLIVPHLIRLAFGPDHRLLLPASALLGAVLLSLADTAARTVLAPAELPVGILTALIGGPFFLALLMRYRRSSEVL</sequence>
<dbReference type="InterPro" id="IPR037294">
    <property type="entry name" value="ABC_BtuC-like"/>
</dbReference>
<dbReference type="Gene3D" id="1.10.3470.10">
    <property type="entry name" value="ABC transporter involved in vitamin B12 uptake, BtuC"/>
    <property type="match status" value="1"/>
</dbReference>
<dbReference type="AlphaFoldDB" id="A0A2T5MH81"/>
<feature type="transmembrane region" description="Helical" evidence="8">
    <location>
        <begin position="102"/>
        <end position="122"/>
    </location>
</feature>
<protein>
    <submittedName>
        <fullName evidence="9">Heme ABC transporter permease</fullName>
    </submittedName>
</protein>
<dbReference type="Pfam" id="PF01032">
    <property type="entry name" value="FecCD"/>
    <property type="match status" value="1"/>
</dbReference>
<evidence type="ECO:0000256" key="5">
    <source>
        <dbReference type="ARBA" id="ARBA00022692"/>
    </source>
</evidence>
<evidence type="ECO:0000313" key="9">
    <source>
        <dbReference type="EMBL" id="PTU31942.1"/>
    </source>
</evidence>
<keyword evidence="3" id="KW-0813">Transport</keyword>
<dbReference type="OrthoDB" id="9055647at2"/>
<dbReference type="FunFam" id="1.10.3470.10:FF:000001">
    <property type="entry name" value="Vitamin B12 ABC transporter permease BtuC"/>
    <property type="match status" value="1"/>
</dbReference>
<dbReference type="InterPro" id="IPR000522">
    <property type="entry name" value="ABC_transptr_permease_BtuC"/>
</dbReference>
<comment type="similarity">
    <text evidence="2">Belongs to the binding-protein-dependent transport system permease family. FecCD subfamily.</text>
</comment>
<dbReference type="RefSeq" id="WP_107939132.1">
    <property type="nucleotide sequence ID" value="NZ_QANS01000002.1"/>
</dbReference>
<accession>A0A2T5MH81</accession>
<organism evidence="9 10">
    <name type="scientific">Stenotrophobium rhamnosiphilum</name>
    <dbReference type="NCBI Taxonomy" id="2029166"/>
    <lineage>
        <taxon>Bacteria</taxon>
        <taxon>Pseudomonadati</taxon>
        <taxon>Pseudomonadota</taxon>
        <taxon>Gammaproteobacteria</taxon>
        <taxon>Nevskiales</taxon>
        <taxon>Nevskiaceae</taxon>
        <taxon>Stenotrophobium</taxon>
    </lineage>
</organism>
<feature type="transmembrane region" description="Helical" evidence="8">
    <location>
        <begin position="257"/>
        <end position="290"/>
    </location>
</feature>
<keyword evidence="7 8" id="KW-0472">Membrane</keyword>
<evidence type="ECO:0000256" key="8">
    <source>
        <dbReference type="SAM" id="Phobius"/>
    </source>
</evidence>
<proteinExistence type="inferred from homology"/>
<evidence type="ECO:0000256" key="4">
    <source>
        <dbReference type="ARBA" id="ARBA00022475"/>
    </source>
</evidence>
<evidence type="ECO:0000256" key="1">
    <source>
        <dbReference type="ARBA" id="ARBA00004651"/>
    </source>
</evidence>
<dbReference type="PROSITE" id="PS51257">
    <property type="entry name" value="PROKAR_LIPOPROTEIN"/>
    <property type="match status" value="1"/>
</dbReference>
<feature type="transmembrane region" description="Helical" evidence="8">
    <location>
        <begin position="166"/>
        <end position="187"/>
    </location>
</feature>
<dbReference type="GO" id="GO:0022857">
    <property type="term" value="F:transmembrane transporter activity"/>
    <property type="evidence" value="ECO:0007669"/>
    <property type="project" value="InterPro"/>
</dbReference>
<keyword evidence="4" id="KW-1003">Cell membrane</keyword>
<keyword evidence="5 8" id="KW-0812">Transmembrane</keyword>
<feature type="transmembrane region" description="Helical" evidence="8">
    <location>
        <begin position="327"/>
        <end position="346"/>
    </location>
</feature>
<reference evidence="9 10" key="1">
    <citation type="submission" date="2018-04" db="EMBL/GenBank/DDBJ databases">
        <title>Novel species isolated from glacier.</title>
        <authorList>
            <person name="Liu Q."/>
            <person name="Xin Y.-H."/>
        </authorList>
    </citation>
    <scope>NUCLEOTIDE SEQUENCE [LARGE SCALE GENOMIC DNA]</scope>
    <source>
        <strain evidence="9 10">GT1R17</strain>
    </source>
</reference>
<dbReference type="GO" id="GO:0033214">
    <property type="term" value="P:siderophore-iron import into cell"/>
    <property type="evidence" value="ECO:0007669"/>
    <property type="project" value="TreeGrafter"/>
</dbReference>
<keyword evidence="10" id="KW-1185">Reference proteome</keyword>
<feature type="transmembrane region" description="Helical" evidence="8">
    <location>
        <begin position="134"/>
        <end position="154"/>
    </location>
</feature>
<dbReference type="PANTHER" id="PTHR30472:SF25">
    <property type="entry name" value="ABC TRANSPORTER PERMEASE PROTEIN MJ0876-RELATED"/>
    <property type="match status" value="1"/>
</dbReference>
<feature type="transmembrane region" description="Helical" evidence="8">
    <location>
        <begin position="296"/>
        <end position="315"/>
    </location>
</feature>
<dbReference type="CDD" id="cd06550">
    <property type="entry name" value="TM_ABC_iron-siderophores_like"/>
    <property type="match status" value="1"/>
</dbReference>
<dbReference type="PANTHER" id="PTHR30472">
    <property type="entry name" value="FERRIC ENTEROBACTIN TRANSPORT SYSTEM PERMEASE PROTEIN"/>
    <property type="match status" value="1"/>
</dbReference>
<name>A0A2T5MH81_9GAMM</name>
<comment type="caution">
    <text evidence="9">The sequence shown here is derived from an EMBL/GenBank/DDBJ whole genome shotgun (WGS) entry which is preliminary data.</text>
</comment>
<evidence type="ECO:0000256" key="6">
    <source>
        <dbReference type="ARBA" id="ARBA00022989"/>
    </source>
</evidence>
<gene>
    <name evidence="9" type="ORF">CJD38_04460</name>
</gene>
<comment type="subcellular location">
    <subcellularLocation>
        <location evidence="1">Cell membrane</location>
        <topology evidence="1">Multi-pass membrane protein</topology>
    </subcellularLocation>
</comment>
<evidence type="ECO:0000256" key="2">
    <source>
        <dbReference type="ARBA" id="ARBA00007935"/>
    </source>
</evidence>
<evidence type="ECO:0000256" key="7">
    <source>
        <dbReference type="ARBA" id="ARBA00023136"/>
    </source>
</evidence>
<keyword evidence="6 8" id="KW-1133">Transmembrane helix</keyword>
<feature type="transmembrane region" description="Helical" evidence="8">
    <location>
        <begin position="207"/>
        <end position="226"/>
    </location>
</feature>